<feature type="transmembrane region" description="Helical" evidence="7">
    <location>
        <begin position="105"/>
        <end position="125"/>
    </location>
</feature>
<feature type="domain" description="RCK C-terminal" evidence="8">
    <location>
        <begin position="291"/>
        <end position="375"/>
    </location>
</feature>
<evidence type="ECO:0000256" key="4">
    <source>
        <dbReference type="ARBA" id="ARBA00022737"/>
    </source>
</evidence>
<keyword evidence="4" id="KW-0677">Repeat</keyword>
<evidence type="ECO:0000256" key="3">
    <source>
        <dbReference type="ARBA" id="ARBA00022692"/>
    </source>
</evidence>
<keyword evidence="10" id="KW-1185">Reference proteome</keyword>
<keyword evidence="2" id="KW-0813">Transport</keyword>
<gene>
    <name evidence="9" type="ORF">J1N51_03875</name>
</gene>
<dbReference type="EMBL" id="CP072110">
    <property type="protein sequence ID" value="QTH65276.1"/>
    <property type="molecule type" value="Genomic_DNA"/>
</dbReference>
<dbReference type="InterPro" id="IPR004680">
    <property type="entry name" value="Cit_transptr-like_dom"/>
</dbReference>
<reference evidence="9" key="1">
    <citation type="submission" date="2021-03" db="EMBL/GenBank/DDBJ databases">
        <title>Description of Psychrosphaera ytuae sp. nov. isolated from deep sea sediment of South China Sea.</title>
        <authorList>
            <person name="Zhang J."/>
            <person name="Xu X.-D."/>
        </authorList>
    </citation>
    <scope>NUCLEOTIDE SEQUENCE</scope>
    <source>
        <strain evidence="9">MTZ26</strain>
    </source>
</reference>
<feature type="transmembrane region" description="Helical" evidence="7">
    <location>
        <begin position="176"/>
        <end position="198"/>
    </location>
</feature>
<name>A0A975DF45_9GAMM</name>
<dbReference type="Gene3D" id="3.30.70.1450">
    <property type="entry name" value="Regulator of K+ conductance, C-terminal domain"/>
    <property type="match status" value="2"/>
</dbReference>
<evidence type="ECO:0000313" key="10">
    <source>
        <dbReference type="Proteomes" id="UP000682739"/>
    </source>
</evidence>
<feature type="transmembrane region" description="Helical" evidence="7">
    <location>
        <begin position="145"/>
        <end position="164"/>
    </location>
</feature>
<keyword evidence="6 7" id="KW-0472">Membrane</keyword>
<evidence type="ECO:0000256" key="2">
    <source>
        <dbReference type="ARBA" id="ARBA00022448"/>
    </source>
</evidence>
<sequence length="584" mass="63281">MLANVFSTDGQSAQVWVLLIFVLTLIGLFKFQHVPERIFGAACLACLGLDFVTTKQLLANTVNPGLVTLMLLVVCAFALEQTSYLRRLSQFLLNKASPFTYIKTLFTTLIASAFLNNTAVVATLINPIKTNKVIAPNKLLLPLSYAAILGGTLTLIGTSTNLIVNSLLIEKGEPGFGFFDFFLIGICTSVVCLALVIIRAGSLKGEITKDKEHAGYFLEAKVSPESELIGQTVEQNGLRNLEQLFLVEVIRNGRLITPVSPSDIILANDKLIFSGDVEKVTVLQQFDGLTTFAEQDGELRENLTEVVVKPGSAIVGRTLKSSAFRSRFDAAVVAVKREGGRLSGKLGNIVIQSGDFLVLAVGPDFSKRTNISKNFFILSGKKVENALSGWREKLTLWGFIGAIALAVLTSISLLKAFLFYMALLVATQCLEINEIKRRFPLELWAVVVGALTLATSFDNVGISEVIANTVAVNAAEAGVYFGFILVFVVTLILTELITNNAAAALMFPIAYSLAKGFGVDILPFVLAVAYGASGSFMSPYGYQTNLMVFNAGNYSFKDVIKFGWPVSLTYSVMVLTLIPMVFPF</sequence>
<dbReference type="InterPro" id="IPR006037">
    <property type="entry name" value="RCK_C"/>
</dbReference>
<keyword evidence="3 7" id="KW-0812">Transmembrane</keyword>
<evidence type="ECO:0000259" key="8">
    <source>
        <dbReference type="PROSITE" id="PS51202"/>
    </source>
</evidence>
<dbReference type="Pfam" id="PF03600">
    <property type="entry name" value="CitMHS"/>
    <property type="match status" value="1"/>
</dbReference>
<feature type="domain" description="RCK C-terminal" evidence="8">
    <location>
        <begin position="205"/>
        <end position="289"/>
    </location>
</feature>
<evidence type="ECO:0000256" key="7">
    <source>
        <dbReference type="SAM" id="Phobius"/>
    </source>
</evidence>
<dbReference type="Proteomes" id="UP000682739">
    <property type="component" value="Chromosome"/>
</dbReference>
<dbReference type="PANTHER" id="PTHR43652">
    <property type="entry name" value="BASIC AMINO ACID ANTIPORTER YFCC-RELATED"/>
    <property type="match status" value="1"/>
</dbReference>
<dbReference type="GO" id="GO:0005886">
    <property type="term" value="C:plasma membrane"/>
    <property type="evidence" value="ECO:0007669"/>
    <property type="project" value="TreeGrafter"/>
</dbReference>
<dbReference type="AlphaFoldDB" id="A0A975DF45"/>
<evidence type="ECO:0000256" key="5">
    <source>
        <dbReference type="ARBA" id="ARBA00022989"/>
    </source>
</evidence>
<feature type="transmembrane region" description="Helical" evidence="7">
    <location>
        <begin position="517"/>
        <end position="542"/>
    </location>
</feature>
<protein>
    <submittedName>
        <fullName evidence="9">SLC13 family permease</fullName>
    </submittedName>
</protein>
<feature type="transmembrane region" description="Helical" evidence="7">
    <location>
        <begin position="477"/>
        <end position="497"/>
    </location>
</feature>
<dbReference type="KEGG" id="psym:J1N51_03875"/>
<evidence type="ECO:0000256" key="6">
    <source>
        <dbReference type="ARBA" id="ARBA00023136"/>
    </source>
</evidence>
<evidence type="ECO:0000256" key="1">
    <source>
        <dbReference type="ARBA" id="ARBA00004141"/>
    </source>
</evidence>
<organism evidence="9 10">
    <name type="scientific">Psychrosphaera ytuae</name>
    <dbReference type="NCBI Taxonomy" id="2820710"/>
    <lineage>
        <taxon>Bacteria</taxon>
        <taxon>Pseudomonadati</taxon>
        <taxon>Pseudomonadota</taxon>
        <taxon>Gammaproteobacteria</taxon>
        <taxon>Alteromonadales</taxon>
        <taxon>Pseudoalteromonadaceae</taxon>
        <taxon>Psychrosphaera</taxon>
    </lineage>
</organism>
<feature type="transmembrane region" description="Helical" evidence="7">
    <location>
        <begin position="394"/>
        <end position="427"/>
    </location>
</feature>
<proteinExistence type="predicted"/>
<dbReference type="InterPro" id="IPR051679">
    <property type="entry name" value="DASS-Related_Transporters"/>
</dbReference>
<feature type="transmembrane region" description="Helical" evidence="7">
    <location>
        <begin position="12"/>
        <end position="31"/>
    </location>
</feature>
<dbReference type="PANTHER" id="PTHR43652:SF2">
    <property type="entry name" value="BASIC AMINO ACID ANTIPORTER YFCC-RELATED"/>
    <property type="match status" value="1"/>
</dbReference>
<keyword evidence="5 7" id="KW-1133">Transmembrane helix</keyword>
<accession>A0A975DF45</accession>
<feature type="transmembrane region" description="Helical" evidence="7">
    <location>
        <begin position="562"/>
        <end position="582"/>
    </location>
</feature>
<evidence type="ECO:0000313" key="9">
    <source>
        <dbReference type="EMBL" id="QTH65276.1"/>
    </source>
</evidence>
<dbReference type="Pfam" id="PF02080">
    <property type="entry name" value="TrkA_C"/>
    <property type="match status" value="2"/>
</dbReference>
<dbReference type="SUPFAM" id="SSF116726">
    <property type="entry name" value="TrkA C-terminal domain-like"/>
    <property type="match status" value="2"/>
</dbReference>
<dbReference type="GO" id="GO:0006813">
    <property type="term" value="P:potassium ion transport"/>
    <property type="evidence" value="ECO:0007669"/>
    <property type="project" value="InterPro"/>
</dbReference>
<feature type="transmembrane region" description="Helical" evidence="7">
    <location>
        <begin position="439"/>
        <end position="457"/>
    </location>
</feature>
<dbReference type="InterPro" id="IPR036721">
    <property type="entry name" value="RCK_C_sf"/>
</dbReference>
<dbReference type="GO" id="GO:0008324">
    <property type="term" value="F:monoatomic cation transmembrane transporter activity"/>
    <property type="evidence" value="ECO:0007669"/>
    <property type="project" value="InterPro"/>
</dbReference>
<comment type="subcellular location">
    <subcellularLocation>
        <location evidence="1">Membrane</location>
        <topology evidence="1">Multi-pass membrane protein</topology>
    </subcellularLocation>
</comment>
<dbReference type="PROSITE" id="PS51202">
    <property type="entry name" value="RCK_C"/>
    <property type="match status" value="2"/>
</dbReference>
<feature type="transmembrane region" description="Helical" evidence="7">
    <location>
        <begin position="65"/>
        <end position="85"/>
    </location>
</feature>